<evidence type="ECO:0000313" key="2">
    <source>
        <dbReference type="EMBL" id="QIK40711.1"/>
    </source>
</evidence>
<evidence type="ECO:0000259" key="1">
    <source>
        <dbReference type="Pfam" id="PF05838"/>
    </source>
</evidence>
<dbReference type="Pfam" id="PF05838">
    <property type="entry name" value="Glyco_hydro_108"/>
    <property type="match status" value="1"/>
</dbReference>
<dbReference type="RefSeq" id="WP_166190459.1">
    <property type="nucleotide sequence ID" value="NZ_CP049811.1"/>
</dbReference>
<dbReference type="InterPro" id="IPR008565">
    <property type="entry name" value="TtsA-like_GH18_dom"/>
</dbReference>
<reference evidence="2 3" key="1">
    <citation type="submission" date="2020-03" db="EMBL/GenBank/DDBJ databases">
        <title>Complete genome sequence of Monaibacterium sp. ALG8 with diverse plasmids.</title>
        <authorList>
            <person name="Sun C."/>
        </authorList>
    </citation>
    <scope>NUCLEOTIDE SEQUENCE [LARGE SCALE GENOMIC DNA]</scope>
    <source>
        <strain evidence="2 3">ALG8</strain>
    </source>
</reference>
<evidence type="ECO:0000313" key="3">
    <source>
        <dbReference type="Proteomes" id="UP000500791"/>
    </source>
</evidence>
<protein>
    <recommendedName>
        <fullName evidence="1">TtsA-like Glycoside hydrolase family 108 domain-containing protein</fullName>
    </recommendedName>
</protein>
<dbReference type="Proteomes" id="UP000500791">
    <property type="component" value="Chromosome"/>
</dbReference>
<keyword evidence="3" id="KW-1185">Reference proteome</keyword>
<organism evidence="2 3">
    <name type="scientific">Pontivivens nitratireducens</name>
    <dbReference type="NCBI Taxonomy" id="2758038"/>
    <lineage>
        <taxon>Bacteria</taxon>
        <taxon>Pseudomonadati</taxon>
        <taxon>Pseudomonadota</taxon>
        <taxon>Alphaproteobacteria</taxon>
        <taxon>Rhodobacterales</taxon>
        <taxon>Paracoccaceae</taxon>
        <taxon>Pontivivens</taxon>
    </lineage>
</organism>
<dbReference type="Gene3D" id="1.20.141.10">
    <property type="entry name" value="Chitosanase, subunit A, domain 1"/>
    <property type="match status" value="1"/>
</dbReference>
<dbReference type="EMBL" id="CP049811">
    <property type="protein sequence ID" value="QIK40711.1"/>
    <property type="molecule type" value="Genomic_DNA"/>
</dbReference>
<dbReference type="InterPro" id="IPR023346">
    <property type="entry name" value="Lysozyme-like_dom_sf"/>
</dbReference>
<gene>
    <name evidence="2" type="ORF">G8E03_07985</name>
</gene>
<feature type="domain" description="TtsA-like Glycoside hydrolase family 108" evidence="1">
    <location>
        <begin position="9"/>
        <end position="57"/>
    </location>
</feature>
<name>A0A6G7VL14_9RHOB</name>
<dbReference type="SUPFAM" id="SSF53955">
    <property type="entry name" value="Lysozyme-like"/>
    <property type="match status" value="1"/>
</dbReference>
<dbReference type="AlphaFoldDB" id="A0A6G7VL14"/>
<sequence>MLTVDEMIRDILLSEGGFVNDPDDPGGPTNWGVTIYTMCRLGLDLDRDGDIEDVRALPMGMARRSSRPNICGNPASMRCQHRCNRQCLICRSMRDRGRCGCCSNCCAIAAMPSGRSTG</sequence>
<dbReference type="KEGG" id="mon:G8E03_07985"/>
<accession>A0A6G7VL14</accession>
<proteinExistence type="predicted"/>